<dbReference type="RefSeq" id="XP_028875423.1">
    <property type="nucleotide sequence ID" value="XM_029018086.1"/>
</dbReference>
<dbReference type="Proteomes" id="UP000186176">
    <property type="component" value="Unassembled WGS sequence"/>
</dbReference>
<keyword evidence="2" id="KW-1185">Reference proteome</keyword>
<dbReference type="OrthoDB" id="18388at2759"/>
<dbReference type="PANTHER" id="PTHR16038">
    <property type="entry name" value="NOP SEVEN ASSOCIATED PROTEIN 1"/>
    <property type="match status" value="1"/>
</dbReference>
<dbReference type="PANTHER" id="PTHR16038:SF4">
    <property type="entry name" value="WD REPEAT-CONTAINING PROTEIN 74"/>
    <property type="match status" value="1"/>
</dbReference>
<gene>
    <name evidence="1" type="ORF">cubi_01074</name>
</gene>
<dbReference type="Gene3D" id="2.130.10.10">
    <property type="entry name" value="YVTN repeat-like/Quinoprotein amine dehydrogenase"/>
    <property type="match status" value="1"/>
</dbReference>
<sequence>MNYLYSGDNFGTIKEYNITKILNSDELSTDSITKYSSKPIKRTTFIYTNKFILNEKNQSKNMLIGYSDGKIDIILTPLNNDSNIPIISFIVNGEVIFIHDITLNYPNESEKGNKVIVTITGSKKLYLLRLPQINEGHPYFQSTIDLDVNYEDACSIYTDFIIEKFELPCTNLKCVAYNNTKNCIAFGGYESDIKIIRLDTLELAWSSKNIQKNMLKHRMPIDVTKLTFIQEDPEILLCGTGYGEIRLYAPQLQRRPIINYVIWEEKLPVTSLEIIKKWSKLKSNKNSHGSVFAVGNNKGSALLLKISDTQVDNHKNLNFLMENRGSALNKKNIVPLIRECVPFNISIQQSEKNKLNIRSNHRIEISTIGSFKGIMGGITAMSYFKLNTQGEHRDSIFLAIGGLGRYVYIFEVKKRRLVKKIFTSQKTTFINILE</sequence>
<accession>A0A1J4MJ59</accession>
<dbReference type="InterPro" id="IPR037379">
    <property type="entry name" value="WDR74/Nsa1"/>
</dbReference>
<dbReference type="InterPro" id="IPR015943">
    <property type="entry name" value="WD40/YVTN_repeat-like_dom_sf"/>
</dbReference>
<evidence type="ECO:0000313" key="1">
    <source>
        <dbReference type="EMBL" id="OII74230.1"/>
    </source>
</evidence>
<comment type="caution">
    <text evidence="1">The sequence shown here is derived from an EMBL/GenBank/DDBJ whole genome shotgun (WGS) entry which is preliminary data.</text>
</comment>
<dbReference type="GO" id="GO:0030687">
    <property type="term" value="C:preribosome, large subunit precursor"/>
    <property type="evidence" value="ECO:0007669"/>
    <property type="project" value="TreeGrafter"/>
</dbReference>
<dbReference type="SUPFAM" id="SSF50978">
    <property type="entry name" value="WD40 repeat-like"/>
    <property type="match status" value="1"/>
</dbReference>
<protein>
    <submittedName>
        <fullName evidence="1">Uncharacterized protein</fullName>
    </submittedName>
</protein>
<organism evidence="1 2">
    <name type="scientific">Cryptosporidium ubiquitum</name>
    <dbReference type="NCBI Taxonomy" id="857276"/>
    <lineage>
        <taxon>Eukaryota</taxon>
        <taxon>Sar</taxon>
        <taxon>Alveolata</taxon>
        <taxon>Apicomplexa</taxon>
        <taxon>Conoidasida</taxon>
        <taxon>Coccidia</taxon>
        <taxon>Eucoccidiorida</taxon>
        <taxon>Eimeriorina</taxon>
        <taxon>Cryptosporidiidae</taxon>
        <taxon>Cryptosporidium</taxon>
    </lineage>
</organism>
<dbReference type="GO" id="GO:0005730">
    <property type="term" value="C:nucleolus"/>
    <property type="evidence" value="ECO:0007669"/>
    <property type="project" value="InterPro"/>
</dbReference>
<dbReference type="GO" id="GO:0042273">
    <property type="term" value="P:ribosomal large subunit biogenesis"/>
    <property type="evidence" value="ECO:0007669"/>
    <property type="project" value="InterPro"/>
</dbReference>
<dbReference type="AlphaFoldDB" id="A0A1J4MJ59"/>
<dbReference type="EMBL" id="LRBP01000012">
    <property type="protein sequence ID" value="OII74230.1"/>
    <property type="molecule type" value="Genomic_DNA"/>
</dbReference>
<proteinExistence type="predicted"/>
<evidence type="ECO:0000313" key="2">
    <source>
        <dbReference type="Proteomes" id="UP000186176"/>
    </source>
</evidence>
<dbReference type="GeneID" id="39977865"/>
<dbReference type="InterPro" id="IPR036322">
    <property type="entry name" value="WD40_repeat_dom_sf"/>
</dbReference>
<reference evidence="1 2" key="1">
    <citation type="submission" date="2016-10" db="EMBL/GenBank/DDBJ databases">
        <title>Reductive evolution of mitochondrial metabolism and differential evolution of invasion-related proteins in Cryptosporidium.</title>
        <authorList>
            <person name="Liu S."/>
            <person name="Roellig D.M."/>
            <person name="Guo Y."/>
            <person name="Li N."/>
            <person name="Frace M.A."/>
            <person name="Tang K."/>
            <person name="Zhang L."/>
            <person name="Feng Y."/>
            <person name="Xiao L."/>
        </authorList>
    </citation>
    <scope>NUCLEOTIDE SEQUENCE [LARGE SCALE GENOMIC DNA]</scope>
    <source>
        <strain evidence="1">39726</strain>
    </source>
</reference>
<dbReference type="VEuPathDB" id="CryptoDB:cubi_01074"/>
<name>A0A1J4MJ59_9CRYT</name>